<reference evidence="2 3" key="2">
    <citation type="journal article" date="2012" name="Stand. Genomic Sci.">
        <title>Genome sequence of the moderately thermophilic, amino-acid-degrading and sulfur-reducing bacterium Thermovirga lienii type strain (Cas60314(T)).</title>
        <authorList>
            <person name="Goker M."/>
            <person name="Saunders E."/>
            <person name="Lapidus A."/>
            <person name="Nolan M."/>
            <person name="Lucas S."/>
            <person name="Hammon N."/>
            <person name="Deshpande S."/>
            <person name="Cheng J.F."/>
            <person name="Han C."/>
            <person name="Tapia R."/>
            <person name="Goodwin L.A."/>
            <person name="Pitluck S."/>
            <person name="Liolios K."/>
            <person name="Mavromatis K."/>
            <person name="Pagani I."/>
            <person name="Ivanova N."/>
            <person name="Mikhailova N."/>
            <person name="Pati A."/>
            <person name="Chen A."/>
            <person name="Palaniappan K."/>
            <person name="Land M."/>
            <person name="Chang Y.J."/>
            <person name="Jeffries C.D."/>
            <person name="Brambilla E.M."/>
            <person name="Rohde M."/>
            <person name="Spring S."/>
            <person name="Detter J.C."/>
            <person name="Woyke T."/>
            <person name="Bristow J."/>
            <person name="Eisen J.A."/>
            <person name="Markowitz V."/>
            <person name="Hugenholtz P."/>
            <person name="Kyrpides N.C."/>
            <person name="Klenk H.P."/>
        </authorList>
    </citation>
    <scope>NUCLEOTIDE SEQUENCE [LARGE SCALE GENOMIC DNA]</scope>
    <source>
        <strain evidence="3">ATCC BAA-1197 / DSM 17291 / Cas60314</strain>
    </source>
</reference>
<feature type="transmembrane region" description="Helical" evidence="1">
    <location>
        <begin position="12"/>
        <end position="33"/>
    </location>
</feature>
<dbReference type="STRING" id="580340.Tlie_1448"/>
<reference evidence="3" key="1">
    <citation type="submission" date="2011-10" db="EMBL/GenBank/DDBJ databases">
        <title>The complete genome of chromosome of Thermovirga lienii DSM 17291.</title>
        <authorList>
            <consortium name="US DOE Joint Genome Institute (JGI-PGF)"/>
            <person name="Lucas S."/>
            <person name="Copeland A."/>
            <person name="Lapidus A."/>
            <person name="Glavina del Rio T."/>
            <person name="Dalin E."/>
            <person name="Tice H."/>
            <person name="Bruce D."/>
            <person name="Goodwin L."/>
            <person name="Pitluck S."/>
            <person name="Peters L."/>
            <person name="Mikhailova N."/>
            <person name="Saunders E."/>
            <person name="Kyrpides N."/>
            <person name="Mavromatis K."/>
            <person name="Ivanova N."/>
            <person name="Last F.I."/>
            <person name="Brettin T."/>
            <person name="Detter J.C."/>
            <person name="Han C."/>
            <person name="Larimer F."/>
            <person name="Land M."/>
            <person name="Hauser L."/>
            <person name="Markowitz V."/>
            <person name="Cheng J.-F."/>
            <person name="Hugenholtz P."/>
            <person name="Woyke T."/>
            <person name="Wu D."/>
            <person name="Spring S."/>
            <person name="Schroeder M."/>
            <person name="Brambilla E.-M."/>
            <person name="Klenk H.-P."/>
            <person name="Eisen J.A."/>
        </authorList>
    </citation>
    <scope>NUCLEOTIDE SEQUENCE [LARGE SCALE GENOMIC DNA]</scope>
    <source>
        <strain evidence="3">ATCC BAA-1197 / DSM 17291 / Cas60314</strain>
    </source>
</reference>
<dbReference type="EMBL" id="CP003096">
    <property type="protein sequence ID" value="AER67174.1"/>
    <property type="molecule type" value="Genomic_DNA"/>
</dbReference>
<organism evidence="2 3">
    <name type="scientific">Thermovirga lienii (strain ATCC BAA-1197 / DSM 17291 / Cas60314)</name>
    <dbReference type="NCBI Taxonomy" id="580340"/>
    <lineage>
        <taxon>Bacteria</taxon>
        <taxon>Thermotogati</taxon>
        <taxon>Synergistota</taxon>
        <taxon>Synergistia</taxon>
        <taxon>Synergistales</taxon>
        <taxon>Thermovirgaceae</taxon>
        <taxon>Thermovirga</taxon>
    </lineage>
</organism>
<dbReference type="Proteomes" id="UP000005868">
    <property type="component" value="Chromosome"/>
</dbReference>
<sequence>MLLVSRGGKGVGIFHFLLFALVFFVGFIIYAFIDHKRLQSKAKVYLGKKLGLYGVPFEMTRYVRMARVIREEDSTFLGVFPIHDRHIFLKDFVPNRIFHIPPDGVILGDDSRNRSYVFLDRKGKLHYGEVEEFLPQEGGYIRRGAKSVVLGVDDFPGTMKDWFVVDRHNRKTLFPRHDDGSDSLQSSFFYFLEDFVPDVGDIVNDKGTVILVDQKEGSLALRMKFGEDFWIHKAKDIEDVSLVEGEGKKMVLTLVLKGAKDALNLFFDHKDEAFAWVEKIKELKEGTFEGGKPRRVFVRLRPVSVSSV</sequence>
<keyword evidence="1" id="KW-0812">Transmembrane</keyword>
<gene>
    <name evidence="2" type="ordered locus">Tlie_1448</name>
</gene>
<keyword evidence="1" id="KW-1133">Transmembrane helix</keyword>
<dbReference type="HOGENOM" id="CLU_902938_0_0_0"/>
<evidence type="ECO:0000313" key="3">
    <source>
        <dbReference type="Proteomes" id="UP000005868"/>
    </source>
</evidence>
<accession>G7V6Y5</accession>
<name>G7V6Y5_THELD</name>
<keyword evidence="1" id="KW-0472">Membrane</keyword>
<evidence type="ECO:0000313" key="2">
    <source>
        <dbReference type="EMBL" id="AER67174.1"/>
    </source>
</evidence>
<dbReference type="KEGG" id="tli:Tlie_1448"/>
<evidence type="ECO:0000256" key="1">
    <source>
        <dbReference type="SAM" id="Phobius"/>
    </source>
</evidence>
<dbReference type="AlphaFoldDB" id="G7V6Y5"/>
<proteinExistence type="predicted"/>
<protein>
    <submittedName>
        <fullName evidence="2">Uncharacterized protein</fullName>
    </submittedName>
</protein>
<keyword evidence="3" id="KW-1185">Reference proteome</keyword>